<dbReference type="NCBIfam" id="TIGR00326">
    <property type="entry name" value="eubact_ribD"/>
    <property type="match status" value="1"/>
</dbReference>
<protein>
    <recommendedName>
        <fullName evidence="12">Riboflavin biosynthesis protein RibD</fullName>
    </recommendedName>
    <domain>
        <recommendedName>
            <fullName evidence="12">Diaminohydroxyphosphoribosylaminopyrimidine deaminase</fullName>
            <shortName evidence="12">DRAP deaminase</shortName>
            <ecNumber evidence="12">3.5.4.26</ecNumber>
        </recommendedName>
        <alternativeName>
            <fullName evidence="12">Riboflavin-specific deaminase</fullName>
        </alternativeName>
    </domain>
    <domain>
        <recommendedName>
            <fullName evidence="12">5-amino-6-(5-phosphoribosylamino)uracil reductase</fullName>
            <ecNumber evidence="12">1.1.1.193</ecNumber>
        </recommendedName>
        <alternativeName>
            <fullName evidence="12">HTP reductase</fullName>
        </alternativeName>
    </domain>
</protein>
<comment type="similarity">
    <text evidence="4 12">In the N-terminal section; belongs to the cytidine and deoxycytidylate deaminase family.</text>
</comment>
<keyword evidence="15" id="KW-1185">Reference proteome</keyword>
<dbReference type="EC" id="3.5.4.26" evidence="12"/>
<comment type="catalytic activity">
    <reaction evidence="12">
        <text>5-amino-6-(5-phospho-D-ribitylamino)uracil + NADP(+) = 5-amino-6-(5-phospho-D-ribosylamino)uracil + NADPH + H(+)</text>
        <dbReference type="Rhea" id="RHEA:17845"/>
        <dbReference type="ChEBI" id="CHEBI:15378"/>
        <dbReference type="ChEBI" id="CHEBI:57783"/>
        <dbReference type="ChEBI" id="CHEBI:58349"/>
        <dbReference type="ChEBI" id="CHEBI:58421"/>
        <dbReference type="ChEBI" id="CHEBI:58453"/>
        <dbReference type="EC" id="1.1.1.193"/>
    </reaction>
</comment>
<dbReference type="SUPFAM" id="SSF53927">
    <property type="entry name" value="Cytidine deaminase-like"/>
    <property type="match status" value="1"/>
</dbReference>
<dbReference type="PANTHER" id="PTHR38011">
    <property type="entry name" value="DIHYDROFOLATE REDUCTASE FAMILY PROTEIN (AFU_ORTHOLOGUE AFUA_8G06820)"/>
    <property type="match status" value="1"/>
</dbReference>
<dbReference type="EC" id="1.1.1.193" evidence="12"/>
<evidence type="ECO:0000256" key="9">
    <source>
        <dbReference type="ARBA" id="ARBA00022857"/>
    </source>
</evidence>
<dbReference type="PROSITE" id="PS51747">
    <property type="entry name" value="CYT_DCMP_DEAMINASES_2"/>
    <property type="match status" value="1"/>
</dbReference>
<evidence type="ECO:0000256" key="5">
    <source>
        <dbReference type="ARBA" id="ARBA00007417"/>
    </source>
</evidence>
<keyword evidence="9 12" id="KW-0521">NADP</keyword>
<dbReference type="SUPFAM" id="SSF53597">
    <property type="entry name" value="Dihydrofolate reductase-like"/>
    <property type="match status" value="1"/>
</dbReference>
<evidence type="ECO:0000256" key="4">
    <source>
        <dbReference type="ARBA" id="ARBA00005259"/>
    </source>
</evidence>
<dbReference type="Gene3D" id="3.40.430.10">
    <property type="entry name" value="Dihydrofolate Reductase, subunit A"/>
    <property type="match status" value="1"/>
</dbReference>
<keyword evidence="11" id="KW-0511">Multifunctional enzyme</keyword>
<name>A0ABU4IWZ3_9VIBR</name>
<dbReference type="Pfam" id="PF01872">
    <property type="entry name" value="RibD_C"/>
    <property type="match status" value="1"/>
</dbReference>
<dbReference type="PIRSF" id="PIRSF006769">
    <property type="entry name" value="RibD"/>
    <property type="match status" value="1"/>
</dbReference>
<evidence type="ECO:0000256" key="11">
    <source>
        <dbReference type="ARBA" id="ARBA00023268"/>
    </source>
</evidence>
<dbReference type="CDD" id="cd01284">
    <property type="entry name" value="Riboflavin_deaminase-reductase"/>
    <property type="match status" value="1"/>
</dbReference>
<dbReference type="InterPro" id="IPR004794">
    <property type="entry name" value="Eubact_RibD"/>
</dbReference>
<keyword evidence="12 14" id="KW-0378">Hydrolase</keyword>
<evidence type="ECO:0000256" key="1">
    <source>
        <dbReference type="ARBA" id="ARBA00002151"/>
    </source>
</evidence>
<evidence type="ECO:0000256" key="6">
    <source>
        <dbReference type="ARBA" id="ARBA00022619"/>
    </source>
</evidence>
<evidence type="ECO:0000313" key="14">
    <source>
        <dbReference type="EMBL" id="MDW6093642.1"/>
    </source>
</evidence>
<dbReference type="InterPro" id="IPR002734">
    <property type="entry name" value="RibDG_C"/>
</dbReference>
<comment type="catalytic activity">
    <reaction evidence="12">
        <text>2,5-diamino-6-hydroxy-4-(5-phosphoribosylamino)-pyrimidine + H2O + H(+) = 5-amino-6-(5-phospho-D-ribosylamino)uracil + NH4(+)</text>
        <dbReference type="Rhea" id="RHEA:21868"/>
        <dbReference type="ChEBI" id="CHEBI:15377"/>
        <dbReference type="ChEBI" id="CHEBI:15378"/>
        <dbReference type="ChEBI" id="CHEBI:28938"/>
        <dbReference type="ChEBI" id="CHEBI:58453"/>
        <dbReference type="ChEBI" id="CHEBI:58614"/>
        <dbReference type="EC" id="3.5.4.26"/>
    </reaction>
</comment>
<evidence type="ECO:0000256" key="7">
    <source>
        <dbReference type="ARBA" id="ARBA00022723"/>
    </source>
</evidence>
<evidence type="ECO:0000259" key="13">
    <source>
        <dbReference type="PROSITE" id="PS51747"/>
    </source>
</evidence>
<comment type="function">
    <text evidence="1 12">Converts 2,5-diamino-6-(ribosylamino)-4(3h)-pyrimidinone 5'-phosphate into 5-amino-6-(ribosylamino)-2,4(1h,3h)-pyrimidinedione 5'-phosphate.</text>
</comment>
<keyword evidence="10 12" id="KW-0560">Oxidoreductase</keyword>
<keyword evidence="8 12" id="KW-0862">Zinc</keyword>
<dbReference type="GO" id="GO:0008703">
    <property type="term" value="F:5-amino-6-(5-phosphoribosylamino)uracil reductase activity"/>
    <property type="evidence" value="ECO:0007669"/>
    <property type="project" value="UniProtKB-EC"/>
</dbReference>
<dbReference type="InterPro" id="IPR011549">
    <property type="entry name" value="RibD_C"/>
</dbReference>
<dbReference type="Pfam" id="PF00383">
    <property type="entry name" value="dCMP_cyt_deam_1"/>
    <property type="match status" value="1"/>
</dbReference>
<dbReference type="InterPro" id="IPR024072">
    <property type="entry name" value="DHFR-like_dom_sf"/>
</dbReference>
<sequence>MSVFSAFDYQMMSKAIALAKRGIYTTTPNPNVGCVLVKAGQIVGEGYHMQAGGPHAEVHALRQAGSQAQGATAYVTLEPCSHYGRTPPCAEGLIQAGVAKVICAMQDPNPQVAGRGIAMLQAAGIEVLTGLLEADAIALNPAFLKRMKTGMPWVQLKMAASLDGQTALANGVSQWITSPEARSDVQKYRARASAILSTSQTVIADDAALTVRRHALPEAVGLAYPLADIRQPVRVILDQHHRLHAGLKLYDTAGTVLTVGQEEADICVPADAMGRLELHTLLRQLAVDHQINHLWVEAGATLSQALLSQQLVDEIILYLAPKLMGSDGRGLFGQFGFESMQDVFQLDISEMVRVGPDIRMTVIPQYHSPN</sequence>
<dbReference type="Proteomes" id="UP001279860">
    <property type="component" value="Unassembled WGS sequence"/>
</dbReference>
<evidence type="ECO:0000256" key="12">
    <source>
        <dbReference type="PIRNR" id="PIRNR006769"/>
    </source>
</evidence>
<dbReference type="EMBL" id="JAWRCP010000001">
    <property type="protein sequence ID" value="MDW6093642.1"/>
    <property type="molecule type" value="Genomic_DNA"/>
</dbReference>
<dbReference type="InterPro" id="IPR016192">
    <property type="entry name" value="APOBEC/CMP_deaminase_Zn-bd"/>
</dbReference>
<evidence type="ECO:0000256" key="10">
    <source>
        <dbReference type="ARBA" id="ARBA00023002"/>
    </source>
</evidence>
<dbReference type="InterPro" id="IPR016193">
    <property type="entry name" value="Cytidine_deaminase-like"/>
</dbReference>
<proteinExistence type="inferred from homology"/>
<dbReference type="Gene3D" id="3.40.140.10">
    <property type="entry name" value="Cytidine Deaminase, domain 2"/>
    <property type="match status" value="1"/>
</dbReference>
<keyword evidence="6 12" id="KW-0686">Riboflavin biosynthesis</keyword>
<comment type="pathway">
    <text evidence="3 12">Cofactor biosynthesis; riboflavin biosynthesis; 5-amino-6-(D-ribitylamino)uracil from GTP: step 3/4.</text>
</comment>
<accession>A0ABU4IWZ3</accession>
<evidence type="ECO:0000256" key="2">
    <source>
        <dbReference type="ARBA" id="ARBA00004882"/>
    </source>
</evidence>
<comment type="cofactor">
    <cofactor evidence="12">
        <name>Zn(2+)</name>
        <dbReference type="ChEBI" id="CHEBI:29105"/>
    </cofactor>
    <text evidence="12">Binds 1 zinc ion.</text>
</comment>
<dbReference type="PANTHER" id="PTHR38011:SF7">
    <property type="entry name" value="2,5-DIAMINO-6-RIBOSYLAMINO-4(3H)-PYRIMIDINONE 5'-PHOSPHATE REDUCTASE"/>
    <property type="match status" value="1"/>
</dbReference>
<comment type="caution">
    <text evidence="14">The sequence shown here is derived from an EMBL/GenBank/DDBJ whole genome shotgun (WGS) entry which is preliminary data.</text>
</comment>
<evidence type="ECO:0000256" key="8">
    <source>
        <dbReference type="ARBA" id="ARBA00022833"/>
    </source>
</evidence>
<comment type="pathway">
    <text evidence="2 12">Cofactor biosynthesis; riboflavin biosynthesis; 5-amino-6-(D-ribitylamino)uracil from GTP: step 2/4.</text>
</comment>
<evidence type="ECO:0000256" key="3">
    <source>
        <dbReference type="ARBA" id="ARBA00004910"/>
    </source>
</evidence>
<gene>
    <name evidence="14" type="primary">ribD</name>
    <name evidence="14" type="ORF">SBX64_13950</name>
</gene>
<dbReference type="GO" id="GO:0008835">
    <property type="term" value="F:diaminohydroxyphosphoribosylaminopyrimidine deaminase activity"/>
    <property type="evidence" value="ECO:0007669"/>
    <property type="project" value="UniProtKB-EC"/>
</dbReference>
<organism evidence="14 15">
    <name type="scientific">Vibrio rhizosphaerae</name>
    <dbReference type="NCBI Taxonomy" id="398736"/>
    <lineage>
        <taxon>Bacteria</taxon>
        <taxon>Pseudomonadati</taxon>
        <taxon>Pseudomonadota</taxon>
        <taxon>Gammaproteobacteria</taxon>
        <taxon>Vibrionales</taxon>
        <taxon>Vibrionaceae</taxon>
        <taxon>Vibrio</taxon>
    </lineage>
</organism>
<dbReference type="PROSITE" id="PS00903">
    <property type="entry name" value="CYT_DCMP_DEAMINASES_1"/>
    <property type="match status" value="1"/>
</dbReference>
<evidence type="ECO:0000313" key="15">
    <source>
        <dbReference type="Proteomes" id="UP001279860"/>
    </source>
</evidence>
<dbReference type="InterPro" id="IPR050765">
    <property type="entry name" value="Riboflavin_Biosynth_HTPR"/>
</dbReference>
<feature type="domain" description="CMP/dCMP-type deaminase" evidence="13">
    <location>
        <begin position="6"/>
        <end position="128"/>
    </location>
</feature>
<dbReference type="InterPro" id="IPR002125">
    <property type="entry name" value="CMP_dCMP_dom"/>
</dbReference>
<dbReference type="NCBIfam" id="TIGR00227">
    <property type="entry name" value="ribD_Cterm"/>
    <property type="match status" value="1"/>
</dbReference>
<reference evidence="14 15" key="1">
    <citation type="submission" date="2023-11" db="EMBL/GenBank/DDBJ databases">
        <title>Plant-associative lifestyle of Vibrio porteresiae and its evolutionary dynamics.</title>
        <authorList>
            <person name="Rameshkumar N."/>
            <person name="Kirti K."/>
        </authorList>
    </citation>
    <scope>NUCLEOTIDE SEQUENCE [LARGE SCALE GENOMIC DNA]</scope>
    <source>
        <strain evidence="14 15">MSSRF7</strain>
    </source>
</reference>
<keyword evidence="7 12" id="KW-0479">Metal-binding</keyword>
<dbReference type="RefSeq" id="WP_038183426.1">
    <property type="nucleotide sequence ID" value="NZ_AP024903.1"/>
</dbReference>
<comment type="similarity">
    <text evidence="5 12">In the C-terminal section; belongs to the HTP reductase family.</text>
</comment>